<evidence type="ECO:0000259" key="2">
    <source>
        <dbReference type="Pfam" id="PF00171"/>
    </source>
</evidence>
<dbReference type="RefSeq" id="WP_337716187.1">
    <property type="nucleotide sequence ID" value="NZ_JBBEUB010000002.1"/>
</dbReference>
<feature type="domain" description="Aldehyde dehydrogenase" evidence="2">
    <location>
        <begin position="18"/>
        <end position="466"/>
    </location>
</feature>
<dbReference type="InterPro" id="IPR050740">
    <property type="entry name" value="Aldehyde_DH_Superfamily"/>
</dbReference>
<dbReference type="InterPro" id="IPR016162">
    <property type="entry name" value="Ald_DH_N"/>
</dbReference>
<evidence type="ECO:0000313" key="4">
    <source>
        <dbReference type="Proteomes" id="UP001378956"/>
    </source>
</evidence>
<dbReference type="Pfam" id="PF00171">
    <property type="entry name" value="Aldedh"/>
    <property type="match status" value="1"/>
</dbReference>
<dbReference type="PANTHER" id="PTHR43353:SF3">
    <property type="entry name" value="ALDEHYDE DEHYDROGENASE-RELATED"/>
    <property type="match status" value="1"/>
</dbReference>
<reference evidence="3 4" key="1">
    <citation type="submission" date="2024-03" db="EMBL/GenBank/DDBJ databases">
        <title>Sequence of Lycoming College Course Isolates.</title>
        <authorList>
            <person name="Plotts O."/>
            <person name="Newman J."/>
        </authorList>
    </citation>
    <scope>NUCLEOTIDE SEQUENCE [LARGE SCALE GENOMIC DNA]</scope>
    <source>
        <strain evidence="3 4">CJB-3</strain>
    </source>
</reference>
<organism evidence="3 4">
    <name type="scientific">Pedobacter panaciterrae</name>
    <dbReference type="NCBI Taxonomy" id="363849"/>
    <lineage>
        <taxon>Bacteria</taxon>
        <taxon>Pseudomonadati</taxon>
        <taxon>Bacteroidota</taxon>
        <taxon>Sphingobacteriia</taxon>
        <taxon>Sphingobacteriales</taxon>
        <taxon>Sphingobacteriaceae</taxon>
        <taxon>Pedobacter</taxon>
    </lineage>
</organism>
<dbReference type="Proteomes" id="UP001378956">
    <property type="component" value="Unassembled WGS sequence"/>
</dbReference>
<sequence length="523" mass="57169">MNGRSIIASQYSKRTAKVFYASNPASGELLKEEFFNAVVEDLNEAMTAATEAHYKQLPKSIRVAFLRSIAEELEFIGEELVARAQLESGLTKVRLTGELARTTGQLRLFADQVEEGSWLNAIIDTAIPDRQPIPKPDIRRMLVPLGPVVVFGASNFPLAFSVAGGDTASAFAAGCPVIVKAHAAHPGTSALAGQAIMRALHKSGVHHGFFSMLFDEGYEIGEMLVKHSETRAVTFTGSYQGGMALLKMVQQRKNPIPFFAEMGSINPIFLLPQALKSRAGQIASTYAGSITMGAGQFCTNPGLLIAVKSKELDIFIEHLKIEIERVASATMLTVGIYNNYKKRTTEVLKQPNTEVLAASLVLNADASCQALSIVSTISGNEFLQNPVLQEEIFGPYSMLVIADDTRQLTDIADILQGQLTITMMAEPSELAEYHLLIEKLKDKTGRLILNNPPTGVEVCAAMQHGGPFPATNDSRFTSVGSTAVLRFCRPLAWQNWPDEMLPDELKEKNPLNIFRLINNKWTK</sequence>
<accession>A0ABU8NLE0</accession>
<name>A0ABU8NLE0_9SPHI</name>
<proteinExistence type="predicted"/>
<protein>
    <submittedName>
        <fullName evidence="3">Aldehyde dehydrogenase (NADP(+))</fullName>
    </submittedName>
</protein>
<dbReference type="SUPFAM" id="SSF53720">
    <property type="entry name" value="ALDH-like"/>
    <property type="match status" value="1"/>
</dbReference>
<evidence type="ECO:0000313" key="3">
    <source>
        <dbReference type="EMBL" id="MEJ2902506.1"/>
    </source>
</evidence>
<keyword evidence="1" id="KW-0560">Oxidoreductase</keyword>
<dbReference type="EMBL" id="JBBEUB010000002">
    <property type="protein sequence ID" value="MEJ2902506.1"/>
    <property type="molecule type" value="Genomic_DNA"/>
</dbReference>
<dbReference type="PANTHER" id="PTHR43353">
    <property type="entry name" value="SUCCINATE-SEMIALDEHYDE DEHYDROGENASE, MITOCHONDRIAL"/>
    <property type="match status" value="1"/>
</dbReference>
<dbReference type="InterPro" id="IPR015590">
    <property type="entry name" value="Aldehyde_DH_dom"/>
</dbReference>
<comment type="caution">
    <text evidence="3">The sequence shown here is derived from an EMBL/GenBank/DDBJ whole genome shotgun (WGS) entry which is preliminary data.</text>
</comment>
<dbReference type="Gene3D" id="3.40.605.10">
    <property type="entry name" value="Aldehyde Dehydrogenase, Chain A, domain 1"/>
    <property type="match status" value="2"/>
</dbReference>
<evidence type="ECO:0000256" key="1">
    <source>
        <dbReference type="ARBA" id="ARBA00023002"/>
    </source>
</evidence>
<dbReference type="InterPro" id="IPR044151">
    <property type="entry name" value="ALDH_KGSADH"/>
</dbReference>
<dbReference type="InterPro" id="IPR016161">
    <property type="entry name" value="Ald_DH/histidinol_DH"/>
</dbReference>
<keyword evidence="4" id="KW-1185">Reference proteome</keyword>
<gene>
    <name evidence="3" type="ORF">WAE58_08710</name>
</gene>
<dbReference type="CDD" id="cd07129">
    <property type="entry name" value="ALDH_KGSADH"/>
    <property type="match status" value="1"/>
</dbReference>